<dbReference type="AlphaFoldDB" id="N6U6T6"/>
<dbReference type="SMART" id="SM00179">
    <property type="entry name" value="EGF_CA"/>
    <property type="match status" value="1"/>
</dbReference>
<organism evidence="6">
    <name type="scientific">Dendroctonus ponderosae</name>
    <name type="common">Mountain pine beetle</name>
    <dbReference type="NCBI Taxonomy" id="77166"/>
    <lineage>
        <taxon>Eukaryota</taxon>
        <taxon>Metazoa</taxon>
        <taxon>Ecdysozoa</taxon>
        <taxon>Arthropoda</taxon>
        <taxon>Hexapoda</taxon>
        <taxon>Insecta</taxon>
        <taxon>Pterygota</taxon>
        <taxon>Neoptera</taxon>
        <taxon>Endopterygota</taxon>
        <taxon>Coleoptera</taxon>
        <taxon>Polyphaga</taxon>
        <taxon>Cucujiformia</taxon>
        <taxon>Curculionidae</taxon>
        <taxon>Scolytinae</taxon>
        <taxon>Dendroctonus</taxon>
    </lineage>
</organism>
<keyword evidence="2" id="KW-0677">Repeat</keyword>
<comment type="caution">
    <text evidence="5">Lacks conserved residue(s) required for the propagation of feature annotation.</text>
</comment>
<name>N6U6T6_DENPD</name>
<protein>
    <submittedName>
        <fullName evidence="6">Uncharacterized protein</fullName>
    </submittedName>
</protein>
<dbReference type="PROSITE" id="PS50026">
    <property type="entry name" value="EGF_3"/>
    <property type="match status" value="1"/>
</dbReference>
<dbReference type="HOGENOM" id="CLU_2443100_0_0_1"/>
<evidence type="ECO:0000256" key="2">
    <source>
        <dbReference type="ARBA" id="ARBA00022737"/>
    </source>
</evidence>
<dbReference type="SUPFAM" id="SSF57196">
    <property type="entry name" value="EGF/Laminin"/>
    <property type="match status" value="1"/>
</dbReference>
<dbReference type="PROSITE" id="PS00010">
    <property type="entry name" value="ASX_HYDROXYL"/>
    <property type="match status" value="1"/>
</dbReference>
<dbReference type="GO" id="GO:0005509">
    <property type="term" value="F:calcium ion binding"/>
    <property type="evidence" value="ECO:0007669"/>
    <property type="project" value="InterPro"/>
</dbReference>
<dbReference type="InterPro" id="IPR000152">
    <property type="entry name" value="EGF-type_Asp/Asn_hydroxyl_site"/>
</dbReference>
<dbReference type="PANTHER" id="PTHR47761:SF1">
    <property type="entry name" value="C-TYPE LECTIN-RELATED"/>
    <property type="match status" value="1"/>
</dbReference>
<accession>N6U6T6</accession>
<proteinExistence type="predicted"/>
<dbReference type="CDD" id="cd00054">
    <property type="entry name" value="EGF_CA"/>
    <property type="match status" value="1"/>
</dbReference>
<evidence type="ECO:0000256" key="4">
    <source>
        <dbReference type="ARBA" id="ARBA00023180"/>
    </source>
</evidence>
<dbReference type="SMART" id="SM00181">
    <property type="entry name" value="EGF"/>
    <property type="match status" value="1"/>
</dbReference>
<keyword evidence="1 5" id="KW-0245">EGF-like domain</keyword>
<evidence type="ECO:0000313" key="6">
    <source>
        <dbReference type="EMBL" id="ENN74287.1"/>
    </source>
</evidence>
<dbReference type="InterPro" id="IPR000742">
    <property type="entry name" value="EGF"/>
</dbReference>
<keyword evidence="4" id="KW-0325">Glycoprotein</keyword>
<evidence type="ECO:0000256" key="5">
    <source>
        <dbReference type="PROSITE-ProRule" id="PRU00076"/>
    </source>
</evidence>
<keyword evidence="3" id="KW-1015">Disulfide bond</keyword>
<gene>
    <name evidence="6" type="ORF">YQE_09259</name>
</gene>
<sequence length="90" mass="9497">MGLGSAPASNNTLILSLNARIQQFARRIAVVERNTKALTKLLAVNECASNPCQNGGTCIDIFLGFVCQCPTGWEGPTSKLSSEALGRSTI</sequence>
<reference evidence="6" key="1">
    <citation type="journal article" date="2013" name="Genome Biol.">
        <title>Draft genome of the mountain pine beetle, Dendroctonus ponderosae Hopkins, a major forest pest.</title>
        <authorList>
            <person name="Keeling C.I."/>
            <person name="Yuen M.M."/>
            <person name="Liao N.Y."/>
            <person name="Docking T.R."/>
            <person name="Chan S.K."/>
            <person name="Taylor G.A."/>
            <person name="Palmquist D.L."/>
            <person name="Jackman S.D."/>
            <person name="Nguyen A."/>
            <person name="Li M."/>
            <person name="Henderson H."/>
            <person name="Janes J.K."/>
            <person name="Zhao Y."/>
            <person name="Pandoh P."/>
            <person name="Moore R."/>
            <person name="Sperling F.A."/>
            <person name="Huber D.P."/>
            <person name="Birol I."/>
            <person name="Jones S.J."/>
            <person name="Bohlmann J."/>
        </authorList>
    </citation>
    <scope>NUCLEOTIDE SEQUENCE</scope>
</reference>
<dbReference type="OrthoDB" id="10009301at2759"/>
<dbReference type="PANTHER" id="PTHR47761">
    <property type="entry name" value="C-TYPE LECTIN-RELATED"/>
    <property type="match status" value="1"/>
</dbReference>
<evidence type="ECO:0000256" key="3">
    <source>
        <dbReference type="ARBA" id="ARBA00023157"/>
    </source>
</evidence>
<dbReference type="EMBL" id="KB741077">
    <property type="protein sequence ID" value="ENN74287.1"/>
    <property type="molecule type" value="Genomic_DNA"/>
</dbReference>
<dbReference type="Pfam" id="PF00008">
    <property type="entry name" value="EGF"/>
    <property type="match status" value="1"/>
</dbReference>
<dbReference type="PRINTS" id="PR00010">
    <property type="entry name" value="EGFBLOOD"/>
</dbReference>
<feature type="non-terminal residue" evidence="6">
    <location>
        <position position="1"/>
    </location>
</feature>
<dbReference type="FunFam" id="2.10.25.10:FF:000006">
    <property type="entry name" value="Versican core protein-like isoform 1"/>
    <property type="match status" value="1"/>
</dbReference>
<dbReference type="InterPro" id="IPR053119">
    <property type="entry name" value="Cubilin_domain"/>
</dbReference>
<evidence type="ECO:0000256" key="1">
    <source>
        <dbReference type="ARBA" id="ARBA00022536"/>
    </source>
</evidence>
<dbReference type="InterPro" id="IPR001881">
    <property type="entry name" value="EGF-like_Ca-bd_dom"/>
</dbReference>
<dbReference type="Gene3D" id="2.10.25.10">
    <property type="entry name" value="Laminin"/>
    <property type="match status" value="1"/>
</dbReference>